<dbReference type="InterPro" id="IPR029510">
    <property type="entry name" value="Ald_DH_CS_GLU"/>
</dbReference>
<organism evidence="7 8">
    <name type="scientific">Gimibacter soli</name>
    <dbReference type="NCBI Taxonomy" id="3024400"/>
    <lineage>
        <taxon>Bacteria</taxon>
        <taxon>Pseudomonadati</taxon>
        <taxon>Pseudomonadota</taxon>
        <taxon>Alphaproteobacteria</taxon>
        <taxon>Kordiimonadales</taxon>
        <taxon>Temperatibacteraceae</taxon>
        <taxon>Gimibacter</taxon>
    </lineage>
</organism>
<feature type="domain" description="Aldehyde dehydrogenase" evidence="6">
    <location>
        <begin position="35"/>
        <end position="493"/>
    </location>
</feature>
<dbReference type="PANTHER" id="PTHR43720:SF2">
    <property type="entry name" value="2-AMINOMUCONIC SEMIALDEHYDE DEHYDROGENASE"/>
    <property type="match status" value="1"/>
</dbReference>
<dbReference type="NCBIfam" id="TIGR03216">
    <property type="entry name" value="OH_muco_semi_DH"/>
    <property type="match status" value="1"/>
</dbReference>
<keyword evidence="2 5" id="KW-0560">Oxidoreductase</keyword>
<dbReference type="CDD" id="cd07093">
    <property type="entry name" value="ALDH_F8_HMSADH"/>
    <property type="match status" value="1"/>
</dbReference>
<dbReference type="InterPro" id="IPR016163">
    <property type="entry name" value="Ald_DH_C"/>
</dbReference>
<evidence type="ECO:0000256" key="2">
    <source>
        <dbReference type="ARBA" id="ARBA00023002"/>
    </source>
</evidence>
<dbReference type="AlphaFoldDB" id="A0AAF0BLE6"/>
<feature type="active site" evidence="4">
    <location>
        <position position="269"/>
    </location>
</feature>
<evidence type="ECO:0000259" key="6">
    <source>
        <dbReference type="Pfam" id="PF00171"/>
    </source>
</evidence>
<dbReference type="FunFam" id="3.40.309.10:FF:000009">
    <property type="entry name" value="Aldehyde dehydrogenase A"/>
    <property type="match status" value="1"/>
</dbReference>
<dbReference type="KEGG" id="gso:PH603_12410"/>
<dbReference type="InterPro" id="IPR015590">
    <property type="entry name" value="Aldehyde_DH_dom"/>
</dbReference>
<gene>
    <name evidence="7" type="ORF">PH603_12410</name>
</gene>
<dbReference type="PROSITE" id="PS00687">
    <property type="entry name" value="ALDEHYDE_DEHYDR_GLU"/>
    <property type="match status" value="1"/>
</dbReference>
<protein>
    <submittedName>
        <fullName evidence="7">2-hydroxymuconic semialdehyde dehydrogenase</fullName>
        <ecNumber evidence="7">1.2.1.85</ecNumber>
    </submittedName>
</protein>
<proteinExistence type="inferred from homology"/>
<sequence>MDTTLAAPESDPNKARTVPLLRNFVDGAFVEGRVRFDNVSPVDGSLVARVCEADAATVDAAVRAAKRAQCEVWGRMPAAERAKVLHRIADGIEARFDEFVAAEIADTGKSQHQARTIDIPRGAANFRVFADMVKVAGQECFEMDTPDGRGALNYSVARPHGVVGVISPWNLPLLLLTWKVAPALATSNCVVAKPSEETPSTATLLAEVMQDAGVPAGVFNLVHGFGPGSAGEFLTAHPDVDAITFTGASATGSVIMKAAAPTVKPLSFELGGKNAAIVFADADFDAAVAGTVRSVFSNCGQVCLCSERVYVERSIFDRFVAALAERARALTIGRPEDGVDMGPLISREHREKVTGYFEIARAEGATFVTGGGIPAFGDERDAGAFVEPTILTGLPETARTVREEIFGPICHIAPFDSEEEAVALANNTDYGLAAAVWTQDIKRGHRVARQMEVGIVWVNDWFLRDLRTPFGGVGLSGVGREGGRHSLAFYAEPSNICIKL</sequence>
<dbReference type="EC" id="1.2.1.85" evidence="7"/>
<dbReference type="GO" id="GO:0016620">
    <property type="term" value="F:oxidoreductase activity, acting on the aldehyde or oxo group of donors, NAD or NADP as acceptor"/>
    <property type="evidence" value="ECO:0007669"/>
    <property type="project" value="InterPro"/>
</dbReference>
<evidence type="ECO:0000313" key="8">
    <source>
        <dbReference type="Proteomes" id="UP001217500"/>
    </source>
</evidence>
<evidence type="ECO:0000313" key="7">
    <source>
        <dbReference type="EMBL" id="WCL53340.1"/>
    </source>
</evidence>
<accession>A0AAF0BLE6</accession>
<dbReference type="PROSITE" id="PS00070">
    <property type="entry name" value="ALDEHYDE_DEHYDR_CYS"/>
    <property type="match status" value="1"/>
</dbReference>
<evidence type="ECO:0000256" key="5">
    <source>
        <dbReference type="RuleBase" id="RU003345"/>
    </source>
</evidence>
<dbReference type="InterPro" id="IPR016160">
    <property type="entry name" value="Ald_DH_CS_CYS"/>
</dbReference>
<keyword evidence="3" id="KW-0520">NAD</keyword>
<comment type="similarity">
    <text evidence="1 5">Belongs to the aldehyde dehydrogenase family.</text>
</comment>
<dbReference type="FunFam" id="3.40.605.10:FF:000007">
    <property type="entry name" value="NAD/NADP-dependent betaine aldehyde dehydrogenase"/>
    <property type="match status" value="1"/>
</dbReference>
<keyword evidence="8" id="KW-1185">Reference proteome</keyword>
<dbReference type="EMBL" id="CP116805">
    <property type="protein sequence ID" value="WCL53340.1"/>
    <property type="molecule type" value="Genomic_DNA"/>
</dbReference>
<evidence type="ECO:0000256" key="3">
    <source>
        <dbReference type="ARBA" id="ARBA00023027"/>
    </source>
</evidence>
<evidence type="ECO:0000256" key="1">
    <source>
        <dbReference type="ARBA" id="ARBA00009986"/>
    </source>
</evidence>
<dbReference type="RefSeq" id="WP_289502852.1">
    <property type="nucleotide sequence ID" value="NZ_CP116805.1"/>
</dbReference>
<dbReference type="Gene3D" id="3.40.309.10">
    <property type="entry name" value="Aldehyde Dehydrogenase, Chain A, domain 2"/>
    <property type="match status" value="1"/>
</dbReference>
<dbReference type="Proteomes" id="UP001217500">
    <property type="component" value="Chromosome"/>
</dbReference>
<dbReference type="Gene3D" id="3.40.605.10">
    <property type="entry name" value="Aldehyde Dehydrogenase, Chain A, domain 1"/>
    <property type="match status" value="1"/>
</dbReference>
<name>A0AAF0BLE6_9PROT</name>
<evidence type="ECO:0000256" key="4">
    <source>
        <dbReference type="PROSITE-ProRule" id="PRU10007"/>
    </source>
</evidence>
<dbReference type="SUPFAM" id="SSF53720">
    <property type="entry name" value="ALDH-like"/>
    <property type="match status" value="1"/>
</dbReference>
<reference evidence="7" key="1">
    <citation type="submission" date="2023-01" db="EMBL/GenBank/DDBJ databases">
        <title>The genome sequence of Kordiimonadaceae bacterium 6D33.</title>
        <authorList>
            <person name="Liu Y."/>
        </authorList>
    </citation>
    <scope>NUCLEOTIDE SEQUENCE</scope>
    <source>
        <strain evidence="7">6D33</strain>
    </source>
</reference>
<dbReference type="Pfam" id="PF00171">
    <property type="entry name" value="Aldedh"/>
    <property type="match status" value="1"/>
</dbReference>
<dbReference type="InterPro" id="IPR016162">
    <property type="entry name" value="Ald_DH_N"/>
</dbReference>
<dbReference type="InterPro" id="IPR017628">
    <property type="entry name" value="OHmuconic_semiald_DH"/>
</dbReference>
<dbReference type="InterPro" id="IPR016161">
    <property type="entry name" value="Ald_DH/histidinol_DH"/>
</dbReference>
<dbReference type="PANTHER" id="PTHR43720">
    <property type="entry name" value="2-AMINOMUCONIC SEMIALDEHYDE DEHYDROGENASE"/>
    <property type="match status" value="1"/>
</dbReference>